<organism evidence="1 2">
    <name type="scientific">Polaromonas naphthalenivorans (strain CJ2)</name>
    <dbReference type="NCBI Taxonomy" id="365044"/>
    <lineage>
        <taxon>Bacteria</taxon>
        <taxon>Pseudomonadati</taxon>
        <taxon>Pseudomonadota</taxon>
        <taxon>Betaproteobacteria</taxon>
        <taxon>Burkholderiales</taxon>
        <taxon>Comamonadaceae</taxon>
        <taxon>Polaromonas</taxon>
    </lineage>
</organism>
<dbReference type="KEGG" id="pna:Pnap_4401"/>
<accession>A1VVK1</accession>
<reference evidence="2" key="1">
    <citation type="journal article" date="2009" name="Environ. Microbiol.">
        <title>The genome of Polaromonas naphthalenivorans strain CJ2, isolated from coal tar-contaminated sediment, reveals physiological and metabolic versatility and evolution through extensive horizontal gene transfer.</title>
        <authorList>
            <person name="Yagi J.M."/>
            <person name="Sims D."/>
            <person name="Brettin T."/>
            <person name="Bruce D."/>
            <person name="Madsen E.L."/>
        </authorList>
    </citation>
    <scope>NUCLEOTIDE SEQUENCE [LARGE SCALE GENOMIC DNA]</scope>
    <source>
        <strain evidence="2">CJ2</strain>
        <plasmid evidence="2">Plasmid pPNAP01</plasmid>
    </source>
</reference>
<gene>
    <name evidence="1" type="ordered locus">Pnap_4401</name>
</gene>
<evidence type="ECO:0000313" key="1">
    <source>
        <dbReference type="EMBL" id="ABM39679.1"/>
    </source>
</evidence>
<proteinExistence type="predicted"/>
<geneLocation type="plasmid" evidence="1 2">
    <name>pPNAP01</name>
</geneLocation>
<keyword evidence="2" id="KW-1185">Reference proteome</keyword>
<evidence type="ECO:0000313" key="2">
    <source>
        <dbReference type="Proteomes" id="UP000000644"/>
    </source>
</evidence>
<dbReference type="RefSeq" id="WP_011798050.1">
    <property type="nucleotide sequence ID" value="NC_008757.1"/>
</dbReference>
<sequence length="393" mass="43449">MQLLDDPIFHRKELTEYYLEYLKSPESSSGVFLAAPRRTGKTTFIKEDLVPRIRLEGATVIYADLWEDRSINPSIVIINAIRESILACDGAVLKAAKSAGLSRFKLAGFEMDLAKIGSKEGESISTTLQRLSAATQKPIIMVIDEAQHAQTTEEGRQTLFALKAARDALRGAGPGFRLIATGSNSDRLAVLVSAKDQAFFMAPMEELDQLGDDYLQWLLDNSQKAAKPSLAALKRVFEMCSRRPEPLKKVMRDLYKKGGMDVAELDARLELLMIDALQGLRNNFIQGLHGLEPLDAAVMRRMAQTGKAFTPFDTKALEHYKRLLQDYGPAEQPAPSQSAVQAALERLRKDGLVWNAGRGLWFIEDTQHVAWIQSAMAEEDALRQAAAGGNASQ</sequence>
<dbReference type="Proteomes" id="UP000000644">
    <property type="component" value="Plasmid pPNAP01"/>
</dbReference>
<dbReference type="InterPro" id="IPR027417">
    <property type="entry name" value="P-loop_NTPase"/>
</dbReference>
<protein>
    <submittedName>
        <fullName evidence="1">Uncharacterized protein</fullName>
    </submittedName>
</protein>
<dbReference type="HOGENOM" id="CLU_043775_1_0_4"/>
<keyword evidence="1" id="KW-0614">Plasmid</keyword>
<name>A1VVK1_POLNA</name>
<dbReference type="OrthoDB" id="8576717at2"/>
<dbReference type="PANTHER" id="PTHR34301">
    <property type="entry name" value="DNA-BINDING PROTEIN-RELATED"/>
    <property type="match status" value="1"/>
</dbReference>
<dbReference type="Gene3D" id="3.40.50.300">
    <property type="entry name" value="P-loop containing nucleotide triphosphate hydrolases"/>
    <property type="match status" value="1"/>
</dbReference>
<dbReference type="AlphaFoldDB" id="A1VVK1"/>
<dbReference type="EMBL" id="CP000530">
    <property type="protein sequence ID" value="ABM39679.1"/>
    <property type="molecule type" value="Genomic_DNA"/>
</dbReference>
<dbReference type="SUPFAM" id="SSF52540">
    <property type="entry name" value="P-loop containing nucleoside triphosphate hydrolases"/>
    <property type="match status" value="1"/>
</dbReference>
<dbReference type="PANTHER" id="PTHR34301:SF8">
    <property type="entry name" value="ATPASE DOMAIN-CONTAINING PROTEIN"/>
    <property type="match status" value="1"/>
</dbReference>